<gene>
    <name evidence="1" type="ORF">MNB_SV-8-536</name>
</gene>
<dbReference type="AlphaFoldDB" id="A0A1W1B923"/>
<protein>
    <recommendedName>
        <fullName evidence="2">Methyltransferase</fullName>
    </recommendedName>
</protein>
<reference evidence="1" key="1">
    <citation type="submission" date="2016-10" db="EMBL/GenBank/DDBJ databases">
        <authorList>
            <person name="de Groot N.N."/>
        </authorList>
    </citation>
    <scope>NUCLEOTIDE SEQUENCE</scope>
</reference>
<proteinExistence type="predicted"/>
<sequence>MKNIEQDKLETLLQIIAPAPALRIAHFCESGEKMVEILGDFCSQNEYEYQLNCTEPSFFEILENKYQDHTYIKPVKFSLERPRYMIQGKLYEYLFVTSSIKKESRSDFLKKAHGIIKNAGLILIFIPKGDKSQRYAWMTLFEEHYYVASSTIDDLFAHYDVLISKKMHGWGE</sequence>
<evidence type="ECO:0008006" key="2">
    <source>
        <dbReference type="Google" id="ProtNLM"/>
    </source>
</evidence>
<organism evidence="1">
    <name type="scientific">hydrothermal vent metagenome</name>
    <dbReference type="NCBI Taxonomy" id="652676"/>
    <lineage>
        <taxon>unclassified sequences</taxon>
        <taxon>metagenomes</taxon>
        <taxon>ecological metagenomes</taxon>
    </lineage>
</organism>
<evidence type="ECO:0000313" key="1">
    <source>
        <dbReference type="EMBL" id="SFV49988.1"/>
    </source>
</evidence>
<name>A0A1W1B923_9ZZZZ</name>
<dbReference type="EMBL" id="FPHD01000003">
    <property type="protein sequence ID" value="SFV49988.1"/>
    <property type="molecule type" value="Genomic_DNA"/>
</dbReference>
<accession>A0A1W1B923</accession>